<dbReference type="AlphaFoldDB" id="A0A934MID2"/>
<name>A0A934MID2_9HYPH</name>
<feature type="domain" description="Hemerythrin-like" evidence="1">
    <location>
        <begin position="28"/>
        <end position="169"/>
    </location>
</feature>
<protein>
    <submittedName>
        <fullName evidence="2">Hemerythrin domain-containing protein</fullName>
    </submittedName>
</protein>
<dbReference type="RefSeq" id="WP_198883701.1">
    <property type="nucleotide sequence ID" value="NZ_JAEKJA010000020.1"/>
</dbReference>
<gene>
    <name evidence="2" type="ORF">JCR33_19010</name>
</gene>
<organism evidence="2 3">
    <name type="scientific">Acuticoccus mangrovi</name>
    <dbReference type="NCBI Taxonomy" id="2796142"/>
    <lineage>
        <taxon>Bacteria</taxon>
        <taxon>Pseudomonadati</taxon>
        <taxon>Pseudomonadota</taxon>
        <taxon>Alphaproteobacteria</taxon>
        <taxon>Hyphomicrobiales</taxon>
        <taxon>Amorphaceae</taxon>
        <taxon>Acuticoccus</taxon>
    </lineage>
</organism>
<dbReference type="EMBL" id="JAEKJA010000020">
    <property type="protein sequence ID" value="MBJ3777805.1"/>
    <property type="molecule type" value="Genomic_DNA"/>
</dbReference>
<dbReference type="Gene3D" id="1.20.120.520">
    <property type="entry name" value="nmb1532 protein domain like"/>
    <property type="match status" value="1"/>
</dbReference>
<comment type="caution">
    <text evidence="2">The sequence shown here is derived from an EMBL/GenBank/DDBJ whole genome shotgun (WGS) entry which is preliminary data.</text>
</comment>
<dbReference type="Pfam" id="PF01814">
    <property type="entry name" value="Hemerythrin"/>
    <property type="match status" value="1"/>
</dbReference>
<sequence length="179" mass="19966">MPDEVALLRAAYPRGVWEGHRHLGPMARFWLERHQMFRDLGGAITGAADQLRDGQIEAHAFMGWFAPRINFFLNELHTHHGVEDEHYFPLFRAADHRLGRGFDILDADHHVIDGLIHELAADANALAAALKGTGEIARAAETLAARLHKTLGGLIRHLDDEEEIIIPLILDRTEGVLGV</sequence>
<evidence type="ECO:0000259" key="1">
    <source>
        <dbReference type="Pfam" id="PF01814"/>
    </source>
</evidence>
<proteinExistence type="predicted"/>
<reference evidence="2" key="1">
    <citation type="submission" date="2020-12" db="EMBL/GenBank/DDBJ databases">
        <title>Bacterial taxonomy.</title>
        <authorList>
            <person name="Pan X."/>
        </authorList>
    </citation>
    <scope>NUCLEOTIDE SEQUENCE</scope>
    <source>
        <strain evidence="2">B2012</strain>
    </source>
</reference>
<keyword evidence="3" id="KW-1185">Reference proteome</keyword>
<dbReference type="Proteomes" id="UP000609531">
    <property type="component" value="Unassembled WGS sequence"/>
</dbReference>
<dbReference type="InterPro" id="IPR012312">
    <property type="entry name" value="Hemerythrin-like"/>
</dbReference>
<accession>A0A934MID2</accession>
<evidence type="ECO:0000313" key="2">
    <source>
        <dbReference type="EMBL" id="MBJ3777805.1"/>
    </source>
</evidence>
<evidence type="ECO:0000313" key="3">
    <source>
        <dbReference type="Proteomes" id="UP000609531"/>
    </source>
</evidence>